<dbReference type="GO" id="GO:0043565">
    <property type="term" value="F:sequence-specific DNA binding"/>
    <property type="evidence" value="ECO:0000318"/>
    <property type="project" value="GO_Central"/>
</dbReference>
<evidence type="ECO:0000313" key="6">
    <source>
        <dbReference type="EMBL" id="OAY43756.1"/>
    </source>
</evidence>
<keyword evidence="4" id="KW-0539">Nucleus</keyword>
<feature type="short sequence motif" description="VHIID" evidence="5">
    <location>
        <begin position="240"/>
        <end position="244"/>
    </location>
</feature>
<keyword evidence="7" id="KW-1185">Reference proteome</keyword>
<comment type="caution">
    <text evidence="6">The sequence shown here is derived from an EMBL/GenBank/DDBJ whole genome shotgun (WGS) entry which is preliminary data.</text>
</comment>
<comment type="subcellular location">
    <subcellularLocation>
        <location evidence="1">Nucleus</location>
    </subcellularLocation>
</comment>
<dbReference type="AlphaFoldDB" id="A0A2C9VEV3"/>
<accession>A0A2C9VEV3</accession>
<dbReference type="STRING" id="3983.A0A2C9VEV3"/>
<evidence type="ECO:0000256" key="5">
    <source>
        <dbReference type="PROSITE-ProRule" id="PRU01191"/>
    </source>
</evidence>
<proteinExistence type="inferred from homology"/>
<reference evidence="7" key="1">
    <citation type="journal article" date="2016" name="Nat. Biotechnol.">
        <title>Sequencing wild and cultivated cassava and related species reveals extensive interspecific hybridization and genetic diversity.</title>
        <authorList>
            <person name="Bredeson J.V."/>
            <person name="Lyons J.B."/>
            <person name="Prochnik S.E."/>
            <person name="Wu G.A."/>
            <person name="Ha C.M."/>
            <person name="Edsinger-Gonzales E."/>
            <person name="Grimwood J."/>
            <person name="Schmutz J."/>
            <person name="Rabbi I.Y."/>
            <person name="Egesi C."/>
            <person name="Nauluvula P."/>
            <person name="Lebot V."/>
            <person name="Ndunguru J."/>
            <person name="Mkamilo G."/>
            <person name="Bart R.S."/>
            <person name="Setter T.L."/>
            <person name="Gleadow R.M."/>
            <person name="Kulakow P."/>
            <person name="Ferguson M.E."/>
            <person name="Rounsley S."/>
            <person name="Rokhsar D.S."/>
        </authorList>
    </citation>
    <scope>NUCLEOTIDE SEQUENCE [LARGE SCALE GENOMIC DNA]</scope>
    <source>
        <strain evidence="7">cv. AM560-2</strain>
    </source>
</reference>
<gene>
    <name evidence="6" type="ORF">MANES_08G095400v8</name>
</gene>
<dbReference type="InterPro" id="IPR005202">
    <property type="entry name" value="TF_GRAS"/>
</dbReference>
<organism evidence="6 7">
    <name type="scientific">Manihot esculenta</name>
    <name type="common">Cassava</name>
    <name type="synonym">Jatropha manihot</name>
    <dbReference type="NCBI Taxonomy" id="3983"/>
    <lineage>
        <taxon>Eukaryota</taxon>
        <taxon>Viridiplantae</taxon>
        <taxon>Streptophyta</taxon>
        <taxon>Embryophyta</taxon>
        <taxon>Tracheophyta</taxon>
        <taxon>Spermatophyta</taxon>
        <taxon>Magnoliopsida</taxon>
        <taxon>eudicotyledons</taxon>
        <taxon>Gunneridae</taxon>
        <taxon>Pentapetalae</taxon>
        <taxon>rosids</taxon>
        <taxon>fabids</taxon>
        <taxon>Malpighiales</taxon>
        <taxon>Euphorbiaceae</taxon>
        <taxon>Crotonoideae</taxon>
        <taxon>Manihoteae</taxon>
        <taxon>Manihot</taxon>
    </lineage>
</organism>
<dbReference type="Proteomes" id="UP000091857">
    <property type="component" value="Chromosome 8"/>
</dbReference>
<dbReference type="OrthoDB" id="1935022at2759"/>
<evidence type="ECO:0000256" key="3">
    <source>
        <dbReference type="ARBA" id="ARBA00023163"/>
    </source>
</evidence>
<keyword evidence="2" id="KW-0805">Transcription regulation</keyword>
<evidence type="ECO:0000256" key="1">
    <source>
        <dbReference type="ARBA" id="ARBA00004123"/>
    </source>
</evidence>
<name>A0A2C9VEV3_MANES</name>
<dbReference type="OMA" id="LAFNCMW"/>
<dbReference type="EMBL" id="CM004394">
    <property type="protein sequence ID" value="OAY43756.1"/>
    <property type="molecule type" value="Genomic_DNA"/>
</dbReference>
<evidence type="ECO:0000256" key="4">
    <source>
        <dbReference type="ARBA" id="ARBA00023242"/>
    </source>
</evidence>
<dbReference type="GO" id="GO:0005634">
    <property type="term" value="C:nucleus"/>
    <property type="evidence" value="ECO:0000318"/>
    <property type="project" value="GO_Central"/>
</dbReference>
<evidence type="ECO:0000256" key="2">
    <source>
        <dbReference type="ARBA" id="ARBA00023015"/>
    </source>
</evidence>
<protein>
    <submittedName>
        <fullName evidence="6">Uncharacterized protein</fullName>
    </submittedName>
</protein>
<dbReference type="GO" id="GO:0006355">
    <property type="term" value="P:regulation of DNA-templated transcription"/>
    <property type="evidence" value="ECO:0000318"/>
    <property type="project" value="GO_Central"/>
</dbReference>
<sequence>MLESQLFHVPFLHDSNNEVELFLDDQYPNYALGINARVHQSELSPTFPSNAQFVDDMNLEFLLDELPFALEESDLFWKEMQDIFEWLKIADCSGGKNNDECCNHRPLIVSGCTSMDRLVQRPLTIPNEGFEISFQVSMNHLAKAYGEAMENNQAELAEVIMRRISEKVSPIGEIRERVLYYAFQQFSDNKKQADYIKQESCRNFVTAFMAFYQIFPYGMIAHFTANSAILEAKPEHFQVLHVVDFDMGEGVQWSSLIMSLPQHITLKLTAIKWREEDSDSGRKFTETRRQLQDFSGSIGIRLHVEEMEIQDLAKEMKRKTKNGGKREWLAFNCMWALPHMGKRRSSRQVMEFLAVAKDVIADSATNNKGIVTLGDGGDWQTMKNCNAFGPFFECCMGRYEALLESMELNLPVRLAEARLSMECLFISPYVSFVTLMQTWGDVKEGSCDFMKGLGFEGLMMNNRSLMEAKEMVRQGETPYGVRTDNNEIVLEWKGIPLVRVSSWR</sequence>
<dbReference type="Gramene" id="Manes.08G095400.3.v8.1">
    <property type="protein sequence ID" value="Manes.08G095400.3.v8.1.CDS.1"/>
    <property type="gene ID" value="Manes.08G095400.v8.1"/>
</dbReference>
<feature type="region of interest" description="SAW" evidence="5">
    <location>
        <begin position="434"/>
        <end position="504"/>
    </location>
</feature>
<dbReference type="PANTHER" id="PTHR31636">
    <property type="entry name" value="OSJNBA0084A10.13 PROTEIN-RELATED"/>
    <property type="match status" value="1"/>
</dbReference>
<dbReference type="PROSITE" id="PS50985">
    <property type="entry name" value="GRAS"/>
    <property type="match status" value="1"/>
</dbReference>
<keyword evidence="3" id="KW-0804">Transcription</keyword>
<dbReference type="GO" id="GO:0003700">
    <property type="term" value="F:DNA-binding transcription factor activity"/>
    <property type="evidence" value="ECO:0000318"/>
    <property type="project" value="GO_Central"/>
</dbReference>
<comment type="similarity">
    <text evidence="5">Belongs to the GRAS family.</text>
</comment>
<dbReference type="SMR" id="A0A2C9VEV3"/>
<evidence type="ECO:0000313" key="7">
    <source>
        <dbReference type="Proteomes" id="UP000091857"/>
    </source>
</evidence>
<dbReference type="Pfam" id="PF03514">
    <property type="entry name" value="GRAS"/>
    <property type="match status" value="1"/>
</dbReference>
<comment type="caution">
    <text evidence="5">Lacks conserved residue(s) required for the propagation of feature annotation.</text>
</comment>